<dbReference type="PANTHER" id="PTHR21472:SF20">
    <property type="entry name" value="ENDONUCLEASE DOMAIN-CONTAINING 1 PROTEIN-LIKE"/>
    <property type="match status" value="1"/>
</dbReference>
<dbReference type="Gene3D" id="3.40.570.10">
    <property type="entry name" value="Extracellular Endonuclease, subunit A"/>
    <property type="match status" value="1"/>
</dbReference>
<dbReference type="GO" id="GO:0016787">
    <property type="term" value="F:hydrolase activity"/>
    <property type="evidence" value="ECO:0007669"/>
    <property type="project" value="InterPro"/>
</dbReference>
<evidence type="ECO:0000313" key="4">
    <source>
        <dbReference type="Proteomes" id="UP000265140"/>
    </source>
</evidence>
<protein>
    <recommendedName>
        <fullName evidence="2">DNA/RNA non-specific endonuclease/pyrophosphatase/phosphodiesterase domain-containing protein</fullName>
    </recommendedName>
</protein>
<dbReference type="InterPro" id="IPR044929">
    <property type="entry name" value="DNA/RNA_non-sp_Endonuclease_sf"/>
</dbReference>
<keyword evidence="4" id="KW-1185">Reference proteome</keyword>
<evidence type="ECO:0000259" key="2">
    <source>
        <dbReference type="Pfam" id="PF01223"/>
    </source>
</evidence>
<dbReference type="InterPro" id="IPR039015">
    <property type="entry name" value="ENDOD1"/>
</dbReference>
<organism evidence="3 4">
    <name type="scientific">Esox lucius</name>
    <name type="common">Northern pike</name>
    <dbReference type="NCBI Taxonomy" id="8010"/>
    <lineage>
        <taxon>Eukaryota</taxon>
        <taxon>Metazoa</taxon>
        <taxon>Chordata</taxon>
        <taxon>Craniata</taxon>
        <taxon>Vertebrata</taxon>
        <taxon>Euteleostomi</taxon>
        <taxon>Actinopterygii</taxon>
        <taxon>Neopterygii</taxon>
        <taxon>Teleostei</taxon>
        <taxon>Protacanthopterygii</taxon>
        <taxon>Esociformes</taxon>
        <taxon>Esocidae</taxon>
        <taxon>Esox</taxon>
    </lineage>
</organism>
<dbReference type="GeneTree" id="ENSGT01030000234592"/>
<proteinExistence type="predicted"/>
<dbReference type="AlphaFoldDB" id="A0AAY5KQJ3"/>
<dbReference type="Proteomes" id="UP000265140">
    <property type="component" value="Chromosome 7"/>
</dbReference>
<dbReference type="InterPro" id="IPR044925">
    <property type="entry name" value="His-Me_finger_sf"/>
</dbReference>
<dbReference type="Ensembl" id="ENSELUT00000099700.1">
    <property type="protein sequence ID" value="ENSELUP00000091428.1"/>
    <property type="gene ID" value="ENSELUG00000038621.1"/>
</dbReference>
<dbReference type="GO" id="GO:0003676">
    <property type="term" value="F:nucleic acid binding"/>
    <property type="evidence" value="ECO:0007669"/>
    <property type="project" value="InterPro"/>
</dbReference>
<reference evidence="3" key="2">
    <citation type="submission" date="2025-08" db="UniProtKB">
        <authorList>
            <consortium name="Ensembl"/>
        </authorList>
    </citation>
    <scope>IDENTIFICATION</scope>
</reference>
<accession>A0AAY5KQJ3</accession>
<dbReference type="InterPro" id="IPR001604">
    <property type="entry name" value="Endo_G_ENPP1-like_dom"/>
</dbReference>
<feature type="chain" id="PRO_5044273624" description="DNA/RNA non-specific endonuclease/pyrophosphatase/phosphodiesterase domain-containing protein" evidence="1">
    <location>
        <begin position="25"/>
        <end position="240"/>
    </location>
</feature>
<feature type="domain" description="DNA/RNA non-specific endonuclease/pyrophosphatase/phosphodiesterase" evidence="2">
    <location>
        <begin position="58"/>
        <end position="173"/>
    </location>
</feature>
<dbReference type="SUPFAM" id="SSF54060">
    <property type="entry name" value="His-Me finger endonucleases"/>
    <property type="match status" value="1"/>
</dbReference>
<name>A0AAY5KQJ3_ESOLU</name>
<evidence type="ECO:0000313" key="3">
    <source>
        <dbReference type="Ensembl" id="ENSELUP00000091428.1"/>
    </source>
</evidence>
<dbReference type="PANTHER" id="PTHR21472">
    <property type="entry name" value="ENDONUCLEASE DOMAIN-CONTAINING 1 PROTEIN ENDOD1"/>
    <property type="match status" value="1"/>
</dbReference>
<sequence>MGSPWLQPLGLAVCLFLWAPWARCSVVEDFNHVERCKDSLYKGTPPQGYLGVSDLKKICQRLADKPRFVTLYDPRKHMPLYSAYTFKRSDGEKSMDQPWMYEPQLAFNKASGNMELFPQSANAYMHLMDTQAVLEDFADVTKYERGQLNPDQHQSEPLDKAATYTLTNTVPQKTPQQLLPWQSLSNHWGHIVRKHDPAGQPEPRGHPRVHVDGLLLSRLRPQRPLSRALPPACIWGLRPE</sequence>
<dbReference type="GO" id="GO:0046872">
    <property type="term" value="F:metal ion binding"/>
    <property type="evidence" value="ECO:0007669"/>
    <property type="project" value="InterPro"/>
</dbReference>
<reference evidence="3" key="3">
    <citation type="submission" date="2025-09" db="UniProtKB">
        <authorList>
            <consortium name="Ensembl"/>
        </authorList>
    </citation>
    <scope>IDENTIFICATION</scope>
</reference>
<dbReference type="Pfam" id="PF01223">
    <property type="entry name" value="Endonuclease_NS"/>
    <property type="match status" value="1"/>
</dbReference>
<feature type="signal peptide" evidence="1">
    <location>
        <begin position="1"/>
        <end position="24"/>
    </location>
</feature>
<keyword evidence="1" id="KW-0732">Signal</keyword>
<evidence type="ECO:0000256" key="1">
    <source>
        <dbReference type="SAM" id="SignalP"/>
    </source>
</evidence>
<reference evidence="3 4" key="1">
    <citation type="submission" date="2020-02" db="EMBL/GenBank/DDBJ databases">
        <title>Esox lucius (northern pike) genome, fEsoLuc1, primary haplotype.</title>
        <authorList>
            <person name="Myers G."/>
            <person name="Karagic N."/>
            <person name="Meyer A."/>
            <person name="Pippel M."/>
            <person name="Reichard M."/>
            <person name="Winkler S."/>
            <person name="Tracey A."/>
            <person name="Sims Y."/>
            <person name="Howe K."/>
            <person name="Rhie A."/>
            <person name="Formenti G."/>
            <person name="Durbin R."/>
            <person name="Fedrigo O."/>
            <person name="Jarvis E.D."/>
        </authorList>
    </citation>
    <scope>NUCLEOTIDE SEQUENCE [LARGE SCALE GENOMIC DNA]</scope>
</reference>